<accession>A0A9P0JZ68</accession>
<proteinExistence type="predicted"/>
<protein>
    <submittedName>
        <fullName evidence="1">Uncharacterized protein</fullName>
    </submittedName>
</protein>
<gene>
    <name evidence="1" type="ORF">ACAOBT_LOCUS5594</name>
</gene>
<keyword evidence="2" id="KW-1185">Reference proteome</keyword>
<evidence type="ECO:0000313" key="2">
    <source>
        <dbReference type="Proteomes" id="UP001152888"/>
    </source>
</evidence>
<dbReference type="AlphaFoldDB" id="A0A9P0JZ68"/>
<comment type="caution">
    <text evidence="1">The sequence shown here is derived from an EMBL/GenBank/DDBJ whole genome shotgun (WGS) entry which is preliminary data.</text>
</comment>
<evidence type="ECO:0000313" key="1">
    <source>
        <dbReference type="EMBL" id="CAH1964121.1"/>
    </source>
</evidence>
<reference evidence="1" key="1">
    <citation type="submission" date="2022-03" db="EMBL/GenBank/DDBJ databases">
        <authorList>
            <person name="Sayadi A."/>
        </authorList>
    </citation>
    <scope>NUCLEOTIDE SEQUENCE</scope>
</reference>
<sequence>MTIYYLAPVGYEYILSWDGFVDCSLKRVGRGVKGYQLISSKINNGYIHVQTAQEFTATIPPEVDTSVDYVFHSLPIKMFET</sequence>
<name>A0A9P0JZ68_ACAOB</name>
<dbReference type="EMBL" id="CAKOFQ010006713">
    <property type="protein sequence ID" value="CAH1964121.1"/>
    <property type="molecule type" value="Genomic_DNA"/>
</dbReference>
<dbReference type="Proteomes" id="UP001152888">
    <property type="component" value="Unassembled WGS sequence"/>
</dbReference>
<organism evidence="1 2">
    <name type="scientific">Acanthoscelides obtectus</name>
    <name type="common">Bean weevil</name>
    <name type="synonym">Bruchus obtectus</name>
    <dbReference type="NCBI Taxonomy" id="200917"/>
    <lineage>
        <taxon>Eukaryota</taxon>
        <taxon>Metazoa</taxon>
        <taxon>Ecdysozoa</taxon>
        <taxon>Arthropoda</taxon>
        <taxon>Hexapoda</taxon>
        <taxon>Insecta</taxon>
        <taxon>Pterygota</taxon>
        <taxon>Neoptera</taxon>
        <taxon>Endopterygota</taxon>
        <taxon>Coleoptera</taxon>
        <taxon>Polyphaga</taxon>
        <taxon>Cucujiformia</taxon>
        <taxon>Chrysomeloidea</taxon>
        <taxon>Chrysomelidae</taxon>
        <taxon>Bruchinae</taxon>
        <taxon>Bruchini</taxon>
        <taxon>Acanthoscelides</taxon>
    </lineage>
</organism>